<feature type="domain" description="Major facilitator superfamily (MFS) profile" evidence="8">
    <location>
        <begin position="1"/>
        <end position="411"/>
    </location>
</feature>
<dbReference type="SUPFAM" id="SSF103473">
    <property type="entry name" value="MFS general substrate transporter"/>
    <property type="match status" value="1"/>
</dbReference>
<feature type="transmembrane region" description="Helical" evidence="7">
    <location>
        <begin position="156"/>
        <end position="174"/>
    </location>
</feature>
<dbReference type="PANTHER" id="PTHR11662">
    <property type="entry name" value="SOLUTE CARRIER FAMILY 17"/>
    <property type="match status" value="1"/>
</dbReference>
<keyword evidence="5 7" id="KW-1133">Transmembrane helix</keyword>
<feature type="transmembrane region" description="Helical" evidence="7">
    <location>
        <begin position="259"/>
        <end position="282"/>
    </location>
</feature>
<evidence type="ECO:0000259" key="8">
    <source>
        <dbReference type="PROSITE" id="PS50850"/>
    </source>
</evidence>
<evidence type="ECO:0000256" key="2">
    <source>
        <dbReference type="ARBA" id="ARBA00022448"/>
    </source>
</evidence>
<keyword evidence="2" id="KW-0813">Transport</keyword>
<feature type="transmembrane region" description="Helical" evidence="7">
    <location>
        <begin position="65"/>
        <end position="84"/>
    </location>
</feature>
<dbReference type="InterPro" id="IPR011701">
    <property type="entry name" value="MFS"/>
</dbReference>
<feature type="transmembrane region" description="Helical" evidence="7">
    <location>
        <begin position="387"/>
        <end position="406"/>
    </location>
</feature>
<keyword evidence="10" id="KW-1185">Reference proteome</keyword>
<comment type="subcellular location">
    <subcellularLocation>
        <location evidence="1">Membrane</location>
        <topology evidence="1">Multi-pass membrane protein</topology>
    </subcellularLocation>
</comment>
<dbReference type="InterPro" id="IPR020846">
    <property type="entry name" value="MFS_dom"/>
</dbReference>
<keyword evidence="4" id="KW-0769">Symport</keyword>
<dbReference type="PANTHER" id="PTHR11662:SF455">
    <property type="entry name" value="GH23975P"/>
    <property type="match status" value="1"/>
</dbReference>
<organism evidence="9 10">
    <name type="scientific">Gryllus longicercus</name>
    <dbReference type="NCBI Taxonomy" id="2509291"/>
    <lineage>
        <taxon>Eukaryota</taxon>
        <taxon>Metazoa</taxon>
        <taxon>Ecdysozoa</taxon>
        <taxon>Arthropoda</taxon>
        <taxon>Hexapoda</taxon>
        <taxon>Insecta</taxon>
        <taxon>Pterygota</taxon>
        <taxon>Neoptera</taxon>
        <taxon>Polyneoptera</taxon>
        <taxon>Orthoptera</taxon>
        <taxon>Ensifera</taxon>
        <taxon>Gryllidea</taxon>
        <taxon>Grylloidea</taxon>
        <taxon>Gryllidae</taxon>
        <taxon>Gryllinae</taxon>
        <taxon>Gryllus</taxon>
    </lineage>
</organism>
<feature type="transmembrane region" description="Helical" evidence="7">
    <location>
        <begin position="294"/>
        <end position="314"/>
    </location>
</feature>
<evidence type="ECO:0000313" key="9">
    <source>
        <dbReference type="EMBL" id="KAK7869873.1"/>
    </source>
</evidence>
<dbReference type="PROSITE" id="PS50850">
    <property type="entry name" value="MFS"/>
    <property type="match status" value="1"/>
</dbReference>
<keyword evidence="6 7" id="KW-0472">Membrane</keyword>
<dbReference type="GO" id="GO:0006820">
    <property type="term" value="P:monoatomic anion transport"/>
    <property type="evidence" value="ECO:0007669"/>
    <property type="project" value="TreeGrafter"/>
</dbReference>
<sequence>MIRPIARQWALCKDVPVVWQNGSAGGEFDWDSRTQGLLLSGFFYGYAASQLPAGWLVARAGGANLMGAGIAGSALLSLLAPVAARCGGAGLLLAVRVAQGILQGCVFPGTTQLLARWAPTMERSRLYAVIGSGINVGSVVSMPVSGLLATHWGWPSAFYCAGVLGVLWWLLWWIQIADSPEIDRRVSLTERVYIKEKIGTVTVCSKVISHPWRKILTSPPYLARIAATFCADWAFYTVQNQIPMYLEDTLGYNLQGAGFVSALPFVVMGCFTLAAGYLADLLEDMNLLHTTTVRKLYVCGGFMMLVLCLLLSTYLTDPSSIVACITFGTAFTSFVYSASSVNILDMAPLHASVLEGLSNTITNLSGILTSQITGFIVQTQSAAEWRVVFYVTSGVCLLGGAVYGLLGSGELQPWAEDGLEPPASVALVAAKAPRREDGGLDNPAASVS</sequence>
<evidence type="ECO:0000256" key="7">
    <source>
        <dbReference type="SAM" id="Phobius"/>
    </source>
</evidence>
<dbReference type="InterPro" id="IPR036259">
    <property type="entry name" value="MFS_trans_sf"/>
</dbReference>
<protein>
    <recommendedName>
        <fullName evidence="8">Major facilitator superfamily (MFS) profile domain-containing protein</fullName>
    </recommendedName>
</protein>
<evidence type="ECO:0000256" key="1">
    <source>
        <dbReference type="ARBA" id="ARBA00004141"/>
    </source>
</evidence>
<dbReference type="Gene3D" id="1.20.1250.20">
    <property type="entry name" value="MFS general substrate transporter like domains"/>
    <property type="match status" value="2"/>
</dbReference>
<dbReference type="Pfam" id="PF07690">
    <property type="entry name" value="MFS_1"/>
    <property type="match status" value="1"/>
</dbReference>
<feature type="transmembrane region" description="Helical" evidence="7">
    <location>
        <begin position="221"/>
        <end position="239"/>
    </location>
</feature>
<name>A0AAN9VTB4_9ORTH</name>
<reference evidence="9 10" key="1">
    <citation type="submission" date="2024-03" db="EMBL/GenBank/DDBJ databases">
        <title>The genome assembly and annotation of the cricket Gryllus longicercus Weissman &amp; Gray.</title>
        <authorList>
            <person name="Szrajer S."/>
            <person name="Gray D."/>
            <person name="Ylla G."/>
        </authorList>
    </citation>
    <scope>NUCLEOTIDE SEQUENCE [LARGE SCALE GENOMIC DNA]</scope>
    <source>
        <strain evidence="9">DAG 2021-001</strain>
        <tissue evidence="9">Whole body minus gut</tissue>
    </source>
</reference>
<evidence type="ECO:0000256" key="5">
    <source>
        <dbReference type="ARBA" id="ARBA00022989"/>
    </source>
</evidence>
<dbReference type="InterPro" id="IPR050382">
    <property type="entry name" value="MFS_Na/Anion_cotransporter"/>
</dbReference>
<dbReference type="GO" id="GO:0016020">
    <property type="term" value="C:membrane"/>
    <property type="evidence" value="ECO:0007669"/>
    <property type="project" value="UniProtKB-SubCell"/>
</dbReference>
<dbReference type="EMBL" id="JAZDUA010000067">
    <property type="protein sequence ID" value="KAK7869873.1"/>
    <property type="molecule type" value="Genomic_DNA"/>
</dbReference>
<evidence type="ECO:0000256" key="3">
    <source>
        <dbReference type="ARBA" id="ARBA00022692"/>
    </source>
</evidence>
<dbReference type="AlphaFoldDB" id="A0AAN9VTB4"/>
<keyword evidence="3 7" id="KW-0812">Transmembrane</keyword>
<dbReference type="FunFam" id="1.20.1250.20:FF:000423">
    <property type="entry name" value="Putative inorganic phosphate cotransporter-like Protein"/>
    <property type="match status" value="1"/>
</dbReference>
<proteinExistence type="predicted"/>
<feature type="transmembrane region" description="Helical" evidence="7">
    <location>
        <begin position="126"/>
        <end position="150"/>
    </location>
</feature>
<feature type="transmembrane region" description="Helical" evidence="7">
    <location>
        <begin position="320"/>
        <end position="338"/>
    </location>
</feature>
<evidence type="ECO:0000256" key="6">
    <source>
        <dbReference type="ARBA" id="ARBA00023136"/>
    </source>
</evidence>
<evidence type="ECO:0000313" key="10">
    <source>
        <dbReference type="Proteomes" id="UP001378592"/>
    </source>
</evidence>
<evidence type="ECO:0000256" key="4">
    <source>
        <dbReference type="ARBA" id="ARBA00022847"/>
    </source>
</evidence>
<dbReference type="GO" id="GO:0015293">
    <property type="term" value="F:symporter activity"/>
    <property type="evidence" value="ECO:0007669"/>
    <property type="project" value="UniProtKB-KW"/>
</dbReference>
<comment type="caution">
    <text evidence="9">The sequence shown here is derived from an EMBL/GenBank/DDBJ whole genome shotgun (WGS) entry which is preliminary data.</text>
</comment>
<dbReference type="Proteomes" id="UP001378592">
    <property type="component" value="Unassembled WGS sequence"/>
</dbReference>
<dbReference type="FunFam" id="1.20.1250.20:FF:000003">
    <property type="entry name" value="Solute carrier family 17 member 3"/>
    <property type="match status" value="1"/>
</dbReference>
<gene>
    <name evidence="9" type="ORF">R5R35_006678</name>
</gene>
<accession>A0AAN9VTB4</accession>
<feature type="transmembrane region" description="Helical" evidence="7">
    <location>
        <begin position="37"/>
        <end position="58"/>
    </location>
</feature>